<feature type="compositionally biased region" description="Gly residues" evidence="1">
    <location>
        <begin position="205"/>
        <end position="219"/>
    </location>
</feature>
<organism evidence="2 3">
    <name type="scientific">Rhizobium leguminosarum</name>
    <dbReference type="NCBI Taxonomy" id="384"/>
    <lineage>
        <taxon>Bacteria</taxon>
        <taxon>Pseudomonadati</taxon>
        <taxon>Pseudomonadota</taxon>
        <taxon>Alphaproteobacteria</taxon>
        <taxon>Hyphomicrobiales</taxon>
        <taxon>Rhizobiaceae</taxon>
        <taxon>Rhizobium/Agrobacterium group</taxon>
        <taxon>Rhizobium</taxon>
    </lineage>
</organism>
<evidence type="ECO:0000256" key="1">
    <source>
        <dbReference type="SAM" id="MobiDB-lite"/>
    </source>
</evidence>
<protein>
    <submittedName>
        <fullName evidence="2">Uncharacterized protein</fullName>
    </submittedName>
</protein>
<feature type="region of interest" description="Disordered" evidence="1">
    <location>
        <begin position="187"/>
        <end position="219"/>
    </location>
</feature>
<dbReference type="AlphaFoldDB" id="A0A4Q1UET9"/>
<dbReference type="EMBL" id="MZMU01000003">
    <property type="protein sequence ID" value="RXT29368.1"/>
    <property type="molecule type" value="Genomic_DNA"/>
</dbReference>
<name>A0A4Q1UET9_RHILE</name>
<proteinExistence type="predicted"/>
<gene>
    <name evidence="2" type="ORF">B5P46_11850</name>
</gene>
<dbReference type="Proteomes" id="UP000290767">
    <property type="component" value="Unassembled WGS sequence"/>
</dbReference>
<accession>A0A4Q1UET9</accession>
<evidence type="ECO:0000313" key="2">
    <source>
        <dbReference type="EMBL" id="RXT29368.1"/>
    </source>
</evidence>
<evidence type="ECO:0000313" key="3">
    <source>
        <dbReference type="Proteomes" id="UP000290767"/>
    </source>
</evidence>
<sequence length="219" mass="24220">MAIDKTTIINWALTEIGAGPMFSTDDDSDLAAQIENVWQMAFDQCFGMHDWTFARVTVKMLRLAETPENGWAYGYMLPEPRIGNPLAYRRGARYSDPLIRDFTLQGGMFFTCEPEAWAVHKTPVNPDYWEPSFRAAFVTALSGWLAVPVWSDEDMRDRKLAEAFGSPSMQGSGGKFGRLMAQDKGSAPIGEEPLLRNDPLTDVRGLGGGPLSGPWHGGL</sequence>
<comment type="caution">
    <text evidence="2">The sequence shown here is derived from an EMBL/GenBank/DDBJ whole genome shotgun (WGS) entry which is preliminary data.</text>
</comment>
<dbReference type="RefSeq" id="WP_129418812.1">
    <property type="nucleotide sequence ID" value="NZ_MZMU01000003.1"/>
</dbReference>
<reference evidence="2 3" key="1">
    <citation type="submission" date="2017-03" db="EMBL/GenBank/DDBJ databases">
        <authorList>
            <person name="Safronova V.I."/>
            <person name="Sazanova A.L."/>
            <person name="Chirak E.R."/>
        </authorList>
    </citation>
    <scope>NUCLEOTIDE SEQUENCE [LARGE SCALE GENOMIC DNA]</scope>
    <source>
        <strain evidence="2 3">Tri-43</strain>
    </source>
</reference>